<feature type="domain" description="Glycosyl transferase family 1" evidence="3">
    <location>
        <begin position="155"/>
        <end position="309"/>
    </location>
</feature>
<keyword evidence="1" id="KW-0328">Glycosyltransferase</keyword>
<gene>
    <name evidence="5" type="ORF">GCM10022240_00200</name>
</gene>
<dbReference type="EMBL" id="BAABAF010000001">
    <property type="protein sequence ID" value="GAA3750916.1"/>
    <property type="molecule type" value="Genomic_DNA"/>
</dbReference>
<dbReference type="PANTHER" id="PTHR12526">
    <property type="entry name" value="GLYCOSYLTRANSFERASE"/>
    <property type="match status" value="1"/>
</dbReference>
<protein>
    <recommendedName>
        <fullName evidence="7">D-inositol 3-phosphate glycosyltransferase</fullName>
    </recommendedName>
</protein>
<evidence type="ECO:0000256" key="2">
    <source>
        <dbReference type="ARBA" id="ARBA00022679"/>
    </source>
</evidence>
<evidence type="ECO:0000313" key="5">
    <source>
        <dbReference type="EMBL" id="GAA3750916.1"/>
    </source>
</evidence>
<dbReference type="Proteomes" id="UP001500540">
    <property type="component" value="Unassembled WGS sequence"/>
</dbReference>
<dbReference type="CDD" id="cd03801">
    <property type="entry name" value="GT4_PimA-like"/>
    <property type="match status" value="1"/>
</dbReference>
<keyword evidence="2" id="KW-0808">Transferase</keyword>
<evidence type="ECO:0000313" key="6">
    <source>
        <dbReference type="Proteomes" id="UP001500540"/>
    </source>
</evidence>
<evidence type="ECO:0000256" key="1">
    <source>
        <dbReference type="ARBA" id="ARBA00022676"/>
    </source>
</evidence>
<name>A0ABP7FY86_9MICO</name>
<dbReference type="Pfam" id="PF00534">
    <property type="entry name" value="Glycos_transf_1"/>
    <property type="match status" value="1"/>
</dbReference>
<evidence type="ECO:0000259" key="4">
    <source>
        <dbReference type="Pfam" id="PF13439"/>
    </source>
</evidence>
<sequence length="337" mass="35991">MHVVCSDGFAGVERYIATTARGLCEQGLRVTVIGGAAGDMRRQLDGLDVTVLPGDSIIQAWRSLRGVDRPDVVNTHMTEADLVGAVYRRRARRVAHISTRHFGAPRGSSLPSRAAAGFVRRGLRAQIAISRFVARSIDGASDVVHTGVENSAMPPRREREPVALVAQRLEPEKHTALAVRAWAASGAAATGWRLDIAGAGSQRRSLEQLSAELNVTDSVRFLGLCTDLDQRMARAGVLIAPTPREGLGLSVLEAMAHALPVVAARSGGHLETVGAVPGAALFEPDDAVAAALQINRLISDPGLRDAYGAQLQQAQREQFSIAAQIDRTIAIYRRVVE</sequence>
<evidence type="ECO:0008006" key="7">
    <source>
        <dbReference type="Google" id="ProtNLM"/>
    </source>
</evidence>
<proteinExistence type="predicted"/>
<dbReference type="Gene3D" id="3.40.50.2000">
    <property type="entry name" value="Glycogen Phosphorylase B"/>
    <property type="match status" value="2"/>
</dbReference>
<dbReference type="PANTHER" id="PTHR12526:SF510">
    <property type="entry name" value="D-INOSITOL 3-PHOSPHATE GLYCOSYLTRANSFERASE"/>
    <property type="match status" value="1"/>
</dbReference>
<reference evidence="6" key="1">
    <citation type="journal article" date="2019" name="Int. J. Syst. Evol. Microbiol.">
        <title>The Global Catalogue of Microorganisms (GCM) 10K type strain sequencing project: providing services to taxonomists for standard genome sequencing and annotation.</title>
        <authorList>
            <consortium name="The Broad Institute Genomics Platform"/>
            <consortium name="The Broad Institute Genome Sequencing Center for Infectious Disease"/>
            <person name="Wu L."/>
            <person name="Ma J."/>
        </authorList>
    </citation>
    <scope>NUCLEOTIDE SEQUENCE [LARGE SCALE GENOMIC DNA]</scope>
    <source>
        <strain evidence="6">JCM 16950</strain>
    </source>
</reference>
<dbReference type="Pfam" id="PF13439">
    <property type="entry name" value="Glyco_transf_4"/>
    <property type="match status" value="1"/>
</dbReference>
<dbReference type="InterPro" id="IPR028098">
    <property type="entry name" value="Glyco_trans_4-like_N"/>
</dbReference>
<feature type="domain" description="Glycosyltransferase subfamily 4-like N-terminal" evidence="4">
    <location>
        <begin position="11"/>
        <end position="139"/>
    </location>
</feature>
<comment type="caution">
    <text evidence="5">The sequence shown here is derived from an EMBL/GenBank/DDBJ whole genome shotgun (WGS) entry which is preliminary data.</text>
</comment>
<dbReference type="InterPro" id="IPR001296">
    <property type="entry name" value="Glyco_trans_1"/>
</dbReference>
<accession>A0ABP7FY86</accession>
<evidence type="ECO:0000259" key="3">
    <source>
        <dbReference type="Pfam" id="PF00534"/>
    </source>
</evidence>
<organism evidence="5 6">
    <name type="scientific">Microbacterium kribbense</name>
    <dbReference type="NCBI Taxonomy" id="433645"/>
    <lineage>
        <taxon>Bacteria</taxon>
        <taxon>Bacillati</taxon>
        <taxon>Actinomycetota</taxon>
        <taxon>Actinomycetes</taxon>
        <taxon>Micrococcales</taxon>
        <taxon>Microbacteriaceae</taxon>
        <taxon>Microbacterium</taxon>
    </lineage>
</organism>
<keyword evidence="6" id="KW-1185">Reference proteome</keyword>
<dbReference type="SUPFAM" id="SSF53756">
    <property type="entry name" value="UDP-Glycosyltransferase/glycogen phosphorylase"/>
    <property type="match status" value="1"/>
</dbReference>